<reference evidence="3 4" key="1">
    <citation type="journal article" date="2013" name="Appl. Environ. Microbiol.">
        <title>Genome analysis suggests that the soil oligotrophic bacterium Agromonas oligotrophica (Bradyrhizobium oligotrophicum) is a nitrogen-fixing symbiont of Aeschynomene indica.</title>
        <authorList>
            <person name="Okubo T."/>
            <person name="Fukushima S."/>
            <person name="Itakura M."/>
            <person name="Oshima K."/>
            <person name="Longtonglang A."/>
            <person name="Teaumroong N."/>
            <person name="Mitsui H."/>
            <person name="Hattori M."/>
            <person name="Hattori R."/>
            <person name="Hattori T."/>
            <person name="Minamisawa K."/>
        </authorList>
    </citation>
    <scope>NUCLEOTIDE SEQUENCE [LARGE SCALE GENOMIC DNA]</scope>
    <source>
        <strain evidence="3 4">S58</strain>
    </source>
</reference>
<dbReference type="Pfam" id="PF09250">
    <property type="entry name" value="Prim-Pol"/>
    <property type="match status" value="1"/>
</dbReference>
<dbReference type="RefSeq" id="WP_015664779.1">
    <property type="nucleotide sequence ID" value="NC_020453.1"/>
</dbReference>
<dbReference type="eggNOG" id="COG3598">
    <property type="taxonomic scope" value="Bacteria"/>
</dbReference>
<dbReference type="EMBL" id="AP012603">
    <property type="protein sequence ID" value="BAM87650.1"/>
    <property type="molecule type" value="Genomic_DNA"/>
</dbReference>
<dbReference type="STRING" id="1245469.S58_16420"/>
<dbReference type="HOGENOM" id="CLU_021302_0_0_5"/>
<evidence type="ECO:0000313" key="4">
    <source>
        <dbReference type="Proteomes" id="UP000011841"/>
    </source>
</evidence>
<protein>
    <recommendedName>
        <fullName evidence="2">DNA primase/polymerase bifunctional N-terminal domain-containing protein</fullName>
    </recommendedName>
</protein>
<dbReference type="PATRIC" id="fig|1245469.3.peg.1680"/>
<proteinExistence type="predicted"/>
<feature type="compositionally biased region" description="Pro residues" evidence="1">
    <location>
        <begin position="357"/>
        <end position="369"/>
    </location>
</feature>
<dbReference type="OrthoDB" id="5453446at2"/>
<accession>M4ZN66</accession>
<evidence type="ECO:0000313" key="3">
    <source>
        <dbReference type="EMBL" id="BAM87650.1"/>
    </source>
</evidence>
<dbReference type="Proteomes" id="UP000011841">
    <property type="component" value="Chromosome"/>
</dbReference>
<sequence length="835" mass="91324">MSESPFAQVGPILFEKGYSPIPIMPGNKVPGLMVGDEWRMFKGWNEFCVERPSQFQINQWAKWQDAGVGIACGRGLICIDIDQEEIIEPLLAILPVSYVQKKGRKGISLFYQGNTDAIRSKNYRTPDRVGLVDLLAEGKQTVLPPSIHPDTGEPYYWWTDETLLDVGLAALNELPNDIADQIGEVLRAFGYDPDGDRAADPAGSDHPDTLSSHTSNFFRKLNEDALARIEAWAPKLKLPKGRFLGRVYRAVAPWRASGSGRAMSRRSANLSISPGGVEDFGTGESFTALNVVMKTLQIPDSELDAAVQWLGGCLAYDFSPNITLTMGPKTLAILAEREARERGEEPPVRSAVEEALTPPPHPEWHPTPTPAVAERPTGGDLTAYAAAQPSAPAAAPAEATVGLVEEEEVNAPATPPAPSMAELEALCRGIPGLVGELVEWMACSSSSPSRPCALGPALLWVGTIAGRHQAGPTDLRTNLNVVTLAPPGYGKDHARQALYRLATKTGLFRFMAPENFLSDSALRKTIEQNPVMMSMMDEFGGFIGKIMDRRAGAHQSNLRHMILQLFTTSNSVYTGAAAAQEQATPIHQPCFSIYGTTTPHDFWPSMSGRGVGDGFLPRWLVLPISGKPLLDQPVTQPYQPPDRIVEASRAVFKLSRRGANLPDMASQPVVNPIVAEWGEDGFEAFRWYRGHFAKCSEEASEDSKVLWTRSIEIMLRIGHIVAIGINPERPMLTDELVDWAGRLTELSTKSCIVEMKDRLASNDKQAEYLFVRRLIKEAGQAGITTVALKQQINGLFDNARYESIIKQLQDANQVSGRMGTGPRGGRPTFRYYAAA</sequence>
<evidence type="ECO:0000259" key="2">
    <source>
        <dbReference type="SMART" id="SM00943"/>
    </source>
</evidence>
<evidence type="ECO:0000256" key="1">
    <source>
        <dbReference type="SAM" id="MobiDB-lite"/>
    </source>
</evidence>
<dbReference type="SMART" id="SM00943">
    <property type="entry name" value="Prim-Pol"/>
    <property type="match status" value="1"/>
</dbReference>
<keyword evidence="4" id="KW-1185">Reference proteome</keyword>
<dbReference type="GeneID" id="301815579"/>
<feature type="region of interest" description="Disordered" evidence="1">
    <location>
        <begin position="339"/>
        <end position="377"/>
    </location>
</feature>
<feature type="domain" description="DNA primase/polymerase bifunctional N-terminal" evidence="2">
    <location>
        <begin position="12"/>
        <end position="178"/>
    </location>
</feature>
<dbReference type="AlphaFoldDB" id="M4ZN66"/>
<name>M4ZN66_9BRAD</name>
<dbReference type="KEGG" id="aol:S58_16420"/>
<gene>
    <name evidence="3" type="ORF">S58_16420</name>
</gene>
<dbReference type="CDD" id="cd04859">
    <property type="entry name" value="Prim_Pol"/>
    <property type="match status" value="1"/>
</dbReference>
<dbReference type="SUPFAM" id="SSF56747">
    <property type="entry name" value="Prim-pol domain"/>
    <property type="match status" value="1"/>
</dbReference>
<dbReference type="InterPro" id="IPR015330">
    <property type="entry name" value="DNA_primase/pol_bifunc_N"/>
</dbReference>
<organism evidence="3 4">
    <name type="scientific">Bradyrhizobium oligotrophicum S58</name>
    <dbReference type="NCBI Taxonomy" id="1245469"/>
    <lineage>
        <taxon>Bacteria</taxon>
        <taxon>Pseudomonadati</taxon>
        <taxon>Pseudomonadota</taxon>
        <taxon>Alphaproteobacteria</taxon>
        <taxon>Hyphomicrobiales</taxon>
        <taxon>Nitrobacteraceae</taxon>
        <taxon>Bradyrhizobium</taxon>
    </lineage>
</organism>